<evidence type="ECO:0000313" key="4">
    <source>
        <dbReference type="Proteomes" id="UP001501570"/>
    </source>
</evidence>
<dbReference type="Pfam" id="PF00501">
    <property type="entry name" value="AMP-binding"/>
    <property type="match status" value="1"/>
</dbReference>
<dbReference type="EMBL" id="BAABJQ010000008">
    <property type="protein sequence ID" value="GAA5186230.1"/>
    <property type="molecule type" value="Genomic_DNA"/>
</dbReference>
<dbReference type="PANTHER" id="PTHR22754:SF32">
    <property type="entry name" value="DISCO-INTERACTING PROTEIN 2"/>
    <property type="match status" value="1"/>
</dbReference>
<protein>
    <recommendedName>
        <fullName evidence="2">AMP-dependent synthetase/ligase domain-containing protein</fullName>
    </recommendedName>
</protein>
<gene>
    <name evidence="3" type="ORF">GCM10023322_32000</name>
</gene>
<dbReference type="SUPFAM" id="SSF56801">
    <property type="entry name" value="Acetyl-CoA synthetase-like"/>
    <property type="match status" value="1"/>
</dbReference>
<accession>A0ABP9RUJ2</accession>
<reference evidence="4" key="1">
    <citation type="journal article" date="2019" name="Int. J. Syst. Evol. Microbiol.">
        <title>The Global Catalogue of Microorganisms (GCM) 10K type strain sequencing project: providing services to taxonomists for standard genome sequencing and annotation.</title>
        <authorList>
            <consortium name="The Broad Institute Genomics Platform"/>
            <consortium name="The Broad Institute Genome Sequencing Center for Infectious Disease"/>
            <person name="Wu L."/>
            <person name="Ma J."/>
        </authorList>
    </citation>
    <scope>NUCLEOTIDE SEQUENCE [LARGE SCALE GENOMIC DNA]</scope>
    <source>
        <strain evidence="4">JCM 18304</strain>
    </source>
</reference>
<dbReference type="Proteomes" id="UP001501570">
    <property type="component" value="Unassembled WGS sequence"/>
</dbReference>
<organism evidence="3 4">
    <name type="scientific">Rugosimonospora acidiphila</name>
    <dbReference type="NCBI Taxonomy" id="556531"/>
    <lineage>
        <taxon>Bacteria</taxon>
        <taxon>Bacillati</taxon>
        <taxon>Actinomycetota</taxon>
        <taxon>Actinomycetes</taxon>
        <taxon>Micromonosporales</taxon>
        <taxon>Micromonosporaceae</taxon>
        <taxon>Rugosimonospora</taxon>
    </lineage>
</organism>
<evidence type="ECO:0000256" key="1">
    <source>
        <dbReference type="ARBA" id="ARBA00006432"/>
    </source>
</evidence>
<dbReference type="InterPro" id="IPR000873">
    <property type="entry name" value="AMP-dep_synth/lig_dom"/>
</dbReference>
<feature type="domain" description="AMP-dependent synthetase/ligase" evidence="2">
    <location>
        <begin position="20"/>
        <end position="147"/>
    </location>
</feature>
<sequence>MAPDFGYLWCARRISDQQLERIDLFSLTMAVTGAERIKPSTLDSFTRRFAPYGFSPQAWEPSYGMAEATLMIISTRNGVGVTVARFDAAALERHRARPDPDGTALVASGHTVDLRLRISDPQTLEPLPDRHIGEIWASGQSIGDGYHEQPDATAATVHVVGVAPASSGR</sequence>
<evidence type="ECO:0000259" key="2">
    <source>
        <dbReference type="Pfam" id="PF00501"/>
    </source>
</evidence>
<name>A0ABP9RUJ2_9ACTN</name>
<comment type="similarity">
    <text evidence="1">Belongs to the ATP-dependent AMP-binding enzyme family.</text>
</comment>
<dbReference type="InterPro" id="IPR042099">
    <property type="entry name" value="ANL_N_sf"/>
</dbReference>
<keyword evidence="4" id="KW-1185">Reference proteome</keyword>
<proteinExistence type="inferred from homology"/>
<comment type="caution">
    <text evidence="3">The sequence shown here is derived from an EMBL/GenBank/DDBJ whole genome shotgun (WGS) entry which is preliminary data.</text>
</comment>
<dbReference type="PANTHER" id="PTHR22754">
    <property type="entry name" value="DISCO-INTERACTING PROTEIN 2 DIP2 -RELATED"/>
    <property type="match status" value="1"/>
</dbReference>
<dbReference type="Gene3D" id="3.40.50.12780">
    <property type="entry name" value="N-terminal domain of ligase-like"/>
    <property type="match status" value="1"/>
</dbReference>
<evidence type="ECO:0000313" key="3">
    <source>
        <dbReference type="EMBL" id="GAA5186230.1"/>
    </source>
</evidence>